<reference evidence="1 2" key="1">
    <citation type="submission" date="2016-08" db="EMBL/GenBank/DDBJ databases">
        <title>Evolution of the type three secretion system and type three effector repertoires in Xanthomonas.</title>
        <authorList>
            <person name="Merda D."/>
            <person name="Briand M."/>
            <person name="Bosis E."/>
            <person name="Rousseau C."/>
            <person name="Portier P."/>
            <person name="Jacques M.-A."/>
            <person name="Fischer-Le Saux M."/>
        </authorList>
    </citation>
    <scope>NUCLEOTIDE SEQUENCE [LARGE SCALE GENOMIC DNA]</scope>
    <source>
        <strain evidence="1 2">CFBP1976</strain>
    </source>
</reference>
<name>A0ABX5BS93_9XANT</name>
<dbReference type="PROSITE" id="PS50077">
    <property type="entry name" value="HEAT_REPEAT"/>
    <property type="match status" value="1"/>
</dbReference>
<protein>
    <submittedName>
        <fullName evidence="1">HEAT repeat domain-containing protein</fullName>
    </submittedName>
</protein>
<organism evidence="1 2">
    <name type="scientific">Xanthomonas bromi</name>
    <dbReference type="NCBI Taxonomy" id="56449"/>
    <lineage>
        <taxon>Bacteria</taxon>
        <taxon>Pseudomonadati</taxon>
        <taxon>Pseudomonadota</taxon>
        <taxon>Gammaproteobacteria</taxon>
        <taxon>Lysobacterales</taxon>
        <taxon>Lysobacteraceae</taxon>
        <taxon>Xanthomonas</taxon>
    </lineage>
</organism>
<evidence type="ECO:0000313" key="1">
    <source>
        <dbReference type="EMBL" id="PPV07568.1"/>
    </source>
</evidence>
<comment type="caution">
    <text evidence="1">The sequence shown here is derived from an EMBL/GenBank/DDBJ whole genome shotgun (WGS) entry which is preliminary data.</text>
</comment>
<gene>
    <name evidence="1" type="ORF">XbrCFBP1976_06295</name>
</gene>
<sequence>MDMHRERDMKMPSELVEFAKEADEQMARDYHEGFFRMSEKLRSLVCGTDVLSRVAADELRNIAGNPGYESPRWEPDYIVMANGPKWQLRVGFYSRSSEFVYTMPQHMVVVVAGQQALVADHYTLPQGIDIGTFDPALRLQPAVRRVHAPGDLITIDSRHDLFDVMVDAKVLVVKFFSTAHHPLQWAFHRDTGQALQAIAADPIDSELVSMSRTLGAMMNRAAVPALSQLCDHHQYFVRWAAMQALGYVAPELLVPRLKVAAEDPHPHVRAAAHKALSRILPQG</sequence>
<dbReference type="Pfam" id="PF13646">
    <property type="entry name" value="HEAT_2"/>
    <property type="match status" value="1"/>
</dbReference>
<dbReference type="InterPro" id="IPR021133">
    <property type="entry name" value="HEAT_type_2"/>
</dbReference>
<dbReference type="EMBL" id="MDCE01000007">
    <property type="protein sequence ID" value="PPV07568.1"/>
    <property type="molecule type" value="Genomic_DNA"/>
</dbReference>
<dbReference type="SUPFAM" id="SSF48371">
    <property type="entry name" value="ARM repeat"/>
    <property type="match status" value="1"/>
</dbReference>
<accession>A0ABX5BS93</accession>
<dbReference type="InterPro" id="IPR011989">
    <property type="entry name" value="ARM-like"/>
</dbReference>
<dbReference type="Gene3D" id="1.25.10.10">
    <property type="entry name" value="Leucine-rich Repeat Variant"/>
    <property type="match status" value="1"/>
</dbReference>
<evidence type="ECO:0000313" key="2">
    <source>
        <dbReference type="Proteomes" id="UP000239710"/>
    </source>
</evidence>
<keyword evidence="2" id="KW-1185">Reference proteome</keyword>
<dbReference type="InterPro" id="IPR016024">
    <property type="entry name" value="ARM-type_fold"/>
</dbReference>
<proteinExistence type="predicted"/>
<dbReference type="Proteomes" id="UP000239710">
    <property type="component" value="Unassembled WGS sequence"/>
</dbReference>